<reference evidence="1 2" key="1">
    <citation type="journal article" date="2019" name="Sci. Rep.">
        <title>Orb-weaving spider Araneus ventricosus genome elucidates the spidroin gene catalogue.</title>
        <authorList>
            <person name="Kono N."/>
            <person name="Nakamura H."/>
            <person name="Ohtoshi R."/>
            <person name="Moran D.A.P."/>
            <person name="Shinohara A."/>
            <person name="Yoshida Y."/>
            <person name="Fujiwara M."/>
            <person name="Mori M."/>
            <person name="Tomita M."/>
            <person name="Arakawa K."/>
        </authorList>
    </citation>
    <scope>NUCLEOTIDE SEQUENCE [LARGE SCALE GENOMIC DNA]</scope>
</reference>
<dbReference type="OrthoDB" id="6473127at2759"/>
<proteinExistence type="predicted"/>
<name>A0A4Y2A8S5_ARAVE</name>
<evidence type="ECO:0000313" key="1">
    <source>
        <dbReference type="EMBL" id="GBL75636.1"/>
    </source>
</evidence>
<accession>A0A4Y2A8S5</accession>
<gene>
    <name evidence="1" type="ORF">AVEN_175649_1</name>
</gene>
<protein>
    <submittedName>
        <fullName evidence="1">Uncharacterized protein</fullName>
    </submittedName>
</protein>
<evidence type="ECO:0000313" key="2">
    <source>
        <dbReference type="Proteomes" id="UP000499080"/>
    </source>
</evidence>
<keyword evidence="2" id="KW-1185">Reference proteome</keyword>
<comment type="caution">
    <text evidence="1">The sequence shown here is derived from an EMBL/GenBank/DDBJ whole genome shotgun (WGS) entry which is preliminary data.</text>
</comment>
<organism evidence="1 2">
    <name type="scientific">Araneus ventricosus</name>
    <name type="common">Orbweaver spider</name>
    <name type="synonym">Epeira ventricosa</name>
    <dbReference type="NCBI Taxonomy" id="182803"/>
    <lineage>
        <taxon>Eukaryota</taxon>
        <taxon>Metazoa</taxon>
        <taxon>Ecdysozoa</taxon>
        <taxon>Arthropoda</taxon>
        <taxon>Chelicerata</taxon>
        <taxon>Arachnida</taxon>
        <taxon>Araneae</taxon>
        <taxon>Araneomorphae</taxon>
        <taxon>Entelegynae</taxon>
        <taxon>Araneoidea</taxon>
        <taxon>Araneidae</taxon>
        <taxon>Araneus</taxon>
    </lineage>
</organism>
<dbReference type="Proteomes" id="UP000499080">
    <property type="component" value="Unassembled WGS sequence"/>
</dbReference>
<dbReference type="AlphaFoldDB" id="A0A4Y2A8S5"/>
<dbReference type="EMBL" id="BGPR01079701">
    <property type="protein sequence ID" value="GBL75636.1"/>
    <property type="molecule type" value="Genomic_DNA"/>
</dbReference>
<sequence>MTRAKVIAVFVMLPWMWGLSQVFVFGNLWYIFYMIPYLLCIQNRKKKTAQKGTNVAMDDSTRLKRKDACISTADINCVESTNVEMIGLNNGCCQNIVCENNPFRHMLENPGAHGDELATNPFIIEDAKQVHPSGNPFLDINDIAVVLDTEEINLPLLSKNPFLQDCSNNQIIDISIFFPNGLDDMPYAPTESDVYCKEWIEQHRKCFIKSARSFSIH</sequence>